<dbReference type="RefSeq" id="XP_002955371.1">
    <property type="nucleotide sequence ID" value="XM_002955325.1"/>
</dbReference>
<dbReference type="InterPro" id="IPR027417">
    <property type="entry name" value="P-loop_NTPase"/>
</dbReference>
<dbReference type="Gene3D" id="3.40.50.300">
    <property type="entry name" value="P-loop containing nucleotide triphosphate hydrolases"/>
    <property type="match status" value="1"/>
</dbReference>
<dbReference type="GeneID" id="9616282"/>
<dbReference type="eggNOG" id="ENOG502S41B">
    <property type="taxonomic scope" value="Eukaryota"/>
</dbReference>
<evidence type="ECO:0008006" key="3">
    <source>
        <dbReference type="Google" id="ProtNLM"/>
    </source>
</evidence>
<evidence type="ECO:0000313" key="2">
    <source>
        <dbReference type="Proteomes" id="UP000001058"/>
    </source>
</evidence>
<accession>D8U9N2</accession>
<feature type="non-terminal residue" evidence="1">
    <location>
        <position position="215"/>
    </location>
</feature>
<organism evidence="2">
    <name type="scientific">Volvox carteri f. nagariensis</name>
    <dbReference type="NCBI Taxonomy" id="3068"/>
    <lineage>
        <taxon>Eukaryota</taxon>
        <taxon>Viridiplantae</taxon>
        <taxon>Chlorophyta</taxon>
        <taxon>core chlorophytes</taxon>
        <taxon>Chlorophyceae</taxon>
        <taxon>CS clade</taxon>
        <taxon>Chlamydomonadales</taxon>
        <taxon>Volvocaceae</taxon>
        <taxon>Volvox</taxon>
    </lineage>
</organism>
<sequence>VALEVIGAGFGRTGTASLYAALNILGYKTHHMIEVPPADCLLRSDRKPAAAGGLGECQAAGRPLDWQPVLGTYNAAVDWPAVSFLEELLAICPKAKVILTLRDFDKWYDSAKSTIFAIRDVMRTIQPPPYLAPLFRNLAEMGTMTDELIWWGTFGGRFNDKQYVYEAHLAEVRRIVPPSQLLEFRVQDGWAPLCAFLGKPIPEAPFPHMNERDDF</sequence>
<dbReference type="AlphaFoldDB" id="D8U9N2"/>
<keyword evidence="2" id="KW-1185">Reference proteome</keyword>
<dbReference type="InterPro" id="IPR040632">
    <property type="entry name" value="Sulfotransfer_4"/>
</dbReference>
<dbReference type="Proteomes" id="UP000001058">
    <property type="component" value="Unassembled WGS sequence"/>
</dbReference>
<dbReference type="InParanoid" id="D8U9N2"/>
<dbReference type="PANTHER" id="PTHR36978:SF4">
    <property type="entry name" value="P-LOOP CONTAINING NUCLEOSIDE TRIPHOSPHATE HYDROLASE PROTEIN"/>
    <property type="match status" value="1"/>
</dbReference>
<evidence type="ECO:0000313" key="1">
    <source>
        <dbReference type="EMBL" id="EFJ43671.1"/>
    </source>
</evidence>
<proteinExistence type="predicted"/>
<dbReference type="SUPFAM" id="SSF52540">
    <property type="entry name" value="P-loop containing nucleoside triphosphate hydrolases"/>
    <property type="match status" value="1"/>
</dbReference>
<reference evidence="1 2" key="1">
    <citation type="journal article" date="2010" name="Science">
        <title>Genomic analysis of organismal complexity in the multicellular green alga Volvox carteri.</title>
        <authorList>
            <person name="Prochnik S.E."/>
            <person name="Umen J."/>
            <person name="Nedelcu A.M."/>
            <person name="Hallmann A."/>
            <person name="Miller S.M."/>
            <person name="Nishii I."/>
            <person name="Ferris P."/>
            <person name="Kuo A."/>
            <person name="Mitros T."/>
            <person name="Fritz-Laylin L.K."/>
            <person name="Hellsten U."/>
            <person name="Chapman J."/>
            <person name="Simakov O."/>
            <person name="Rensing S.A."/>
            <person name="Terry A."/>
            <person name="Pangilinan J."/>
            <person name="Kapitonov V."/>
            <person name="Jurka J."/>
            <person name="Salamov A."/>
            <person name="Shapiro H."/>
            <person name="Schmutz J."/>
            <person name="Grimwood J."/>
            <person name="Lindquist E."/>
            <person name="Lucas S."/>
            <person name="Grigoriev I.V."/>
            <person name="Schmitt R."/>
            <person name="Kirk D."/>
            <person name="Rokhsar D.S."/>
        </authorList>
    </citation>
    <scope>NUCLEOTIDE SEQUENCE [LARGE SCALE GENOMIC DNA]</scope>
    <source>
        <strain evidence="2">f. Nagariensis / Eve</strain>
    </source>
</reference>
<dbReference type="Pfam" id="PF17784">
    <property type="entry name" value="Sulfotransfer_4"/>
    <property type="match status" value="1"/>
</dbReference>
<dbReference type="KEGG" id="vcn:VOLCADRAFT_32891"/>
<dbReference type="PANTHER" id="PTHR36978">
    <property type="entry name" value="P-LOOP CONTAINING NUCLEOTIDE TRIPHOSPHATE HYDROLASE"/>
    <property type="match status" value="1"/>
</dbReference>
<feature type="non-terminal residue" evidence="1">
    <location>
        <position position="1"/>
    </location>
</feature>
<name>D8U9N2_VOLCA</name>
<dbReference type="STRING" id="3068.D8U9N2"/>
<protein>
    <recommendedName>
        <fullName evidence="3">Sulfotransferase</fullName>
    </recommendedName>
</protein>
<gene>
    <name evidence="1" type="ORF">VOLCADRAFT_32891</name>
</gene>
<dbReference type="OrthoDB" id="408152at2759"/>
<dbReference type="EMBL" id="GL378371">
    <property type="protein sequence ID" value="EFJ43671.1"/>
    <property type="molecule type" value="Genomic_DNA"/>
</dbReference>